<protein>
    <submittedName>
        <fullName evidence="3">Uncharacterized protein</fullName>
    </submittedName>
</protein>
<keyword evidence="4" id="KW-1185">Reference proteome</keyword>
<gene>
    <name evidence="3" type="ORF">WJX73_007423</name>
</gene>
<evidence type="ECO:0000256" key="1">
    <source>
        <dbReference type="SAM" id="MobiDB-lite"/>
    </source>
</evidence>
<name>A0AAW1PC15_9CHLO</name>
<organism evidence="3 4">
    <name type="scientific">Symbiochloris irregularis</name>
    <dbReference type="NCBI Taxonomy" id="706552"/>
    <lineage>
        <taxon>Eukaryota</taxon>
        <taxon>Viridiplantae</taxon>
        <taxon>Chlorophyta</taxon>
        <taxon>core chlorophytes</taxon>
        <taxon>Trebouxiophyceae</taxon>
        <taxon>Trebouxiales</taxon>
        <taxon>Trebouxiaceae</taxon>
        <taxon>Symbiochloris</taxon>
    </lineage>
</organism>
<evidence type="ECO:0000313" key="3">
    <source>
        <dbReference type="EMBL" id="KAK9807279.1"/>
    </source>
</evidence>
<comment type="caution">
    <text evidence="3">The sequence shown here is derived from an EMBL/GenBank/DDBJ whole genome shotgun (WGS) entry which is preliminary data.</text>
</comment>
<reference evidence="3 4" key="1">
    <citation type="journal article" date="2024" name="Nat. Commun.">
        <title>Phylogenomics reveals the evolutionary origins of lichenization in chlorophyte algae.</title>
        <authorList>
            <person name="Puginier C."/>
            <person name="Libourel C."/>
            <person name="Otte J."/>
            <person name="Skaloud P."/>
            <person name="Haon M."/>
            <person name="Grisel S."/>
            <person name="Petersen M."/>
            <person name="Berrin J.G."/>
            <person name="Delaux P.M."/>
            <person name="Dal Grande F."/>
            <person name="Keller J."/>
        </authorList>
    </citation>
    <scope>NUCLEOTIDE SEQUENCE [LARGE SCALE GENOMIC DNA]</scope>
    <source>
        <strain evidence="3 4">SAG 2036</strain>
    </source>
</reference>
<evidence type="ECO:0000256" key="2">
    <source>
        <dbReference type="SAM" id="SignalP"/>
    </source>
</evidence>
<sequence length="98" mass="11501">MKSFQRTVVLFAVLRSKCVTAWEKMEDRFKFGRQYHNWVNLSLRTSQVEDDAALLAKEEVSNILEQHLQKRGLALEPRKGKPHNKDDPSRSDAECWRT</sequence>
<feature type="region of interest" description="Disordered" evidence="1">
    <location>
        <begin position="71"/>
        <end position="98"/>
    </location>
</feature>
<keyword evidence="2" id="KW-0732">Signal</keyword>
<accession>A0AAW1PC15</accession>
<dbReference type="EMBL" id="JALJOQ010000032">
    <property type="protein sequence ID" value="KAK9807279.1"/>
    <property type="molecule type" value="Genomic_DNA"/>
</dbReference>
<proteinExistence type="predicted"/>
<evidence type="ECO:0000313" key="4">
    <source>
        <dbReference type="Proteomes" id="UP001465755"/>
    </source>
</evidence>
<feature type="signal peptide" evidence="2">
    <location>
        <begin position="1"/>
        <end position="21"/>
    </location>
</feature>
<dbReference type="AlphaFoldDB" id="A0AAW1PC15"/>
<dbReference type="Proteomes" id="UP001465755">
    <property type="component" value="Unassembled WGS sequence"/>
</dbReference>
<feature type="chain" id="PRO_5043901076" evidence="2">
    <location>
        <begin position="22"/>
        <end position="98"/>
    </location>
</feature>
<feature type="compositionally biased region" description="Basic and acidic residues" evidence="1">
    <location>
        <begin position="76"/>
        <end position="98"/>
    </location>
</feature>